<proteinExistence type="predicted"/>
<dbReference type="AlphaFoldDB" id="A0A6M1SRG5"/>
<feature type="transmembrane region" description="Helical" evidence="1">
    <location>
        <begin position="133"/>
        <end position="157"/>
    </location>
</feature>
<protein>
    <submittedName>
        <fullName evidence="2">Uncharacterized protein</fullName>
    </submittedName>
</protein>
<dbReference type="RefSeq" id="WP_165138693.1">
    <property type="nucleotide sequence ID" value="NZ_JAALLT010000001.1"/>
</dbReference>
<feature type="transmembrane region" description="Helical" evidence="1">
    <location>
        <begin position="109"/>
        <end position="127"/>
    </location>
</feature>
<sequence>MDFLPPLHSWPPAVKKLILMFVSVTFVGVVIGGIFIEVTTHLKPQGVVEQYKGVSEDRIEQAEELKFPKPLKEMLTTTHNHILGLSSLFVIVGFLYLMAGKHDWLRISIAVEPLISLILTFGGLWIVRYLWEPFVYIVILSGTLMIACYGWMCIVIMKECLRSQAK</sequence>
<gene>
    <name evidence="2" type="ORF">G3570_02110</name>
</gene>
<accession>A0A6M1SRG5</accession>
<keyword evidence="1" id="KW-0812">Transmembrane</keyword>
<organism evidence="2 3">
    <name type="scientific">Halalkalibaculum roseum</name>
    <dbReference type="NCBI Taxonomy" id="2709311"/>
    <lineage>
        <taxon>Bacteria</taxon>
        <taxon>Pseudomonadati</taxon>
        <taxon>Balneolota</taxon>
        <taxon>Balneolia</taxon>
        <taxon>Balneolales</taxon>
        <taxon>Balneolaceae</taxon>
        <taxon>Halalkalibaculum</taxon>
    </lineage>
</organism>
<keyword evidence="3" id="KW-1185">Reference proteome</keyword>
<name>A0A6M1SRG5_9BACT</name>
<feature type="transmembrane region" description="Helical" evidence="1">
    <location>
        <begin position="17"/>
        <end position="36"/>
    </location>
</feature>
<comment type="caution">
    <text evidence="2">The sequence shown here is derived from an EMBL/GenBank/DDBJ whole genome shotgun (WGS) entry which is preliminary data.</text>
</comment>
<keyword evidence="1" id="KW-0472">Membrane</keyword>
<keyword evidence="1" id="KW-1133">Transmembrane helix</keyword>
<reference evidence="2 3" key="1">
    <citation type="submission" date="2020-02" db="EMBL/GenBank/DDBJ databases">
        <title>Balneolaceae bacterium YR4-1, complete genome.</title>
        <authorList>
            <person name="Li Y."/>
            <person name="Wu S."/>
        </authorList>
    </citation>
    <scope>NUCLEOTIDE SEQUENCE [LARGE SCALE GENOMIC DNA]</scope>
    <source>
        <strain evidence="2 3">YR4-1</strain>
    </source>
</reference>
<evidence type="ECO:0000256" key="1">
    <source>
        <dbReference type="SAM" id="Phobius"/>
    </source>
</evidence>
<evidence type="ECO:0000313" key="3">
    <source>
        <dbReference type="Proteomes" id="UP000473278"/>
    </source>
</evidence>
<dbReference type="EMBL" id="JAALLT010000001">
    <property type="protein sequence ID" value="NGP75410.1"/>
    <property type="molecule type" value="Genomic_DNA"/>
</dbReference>
<dbReference type="Proteomes" id="UP000473278">
    <property type="component" value="Unassembled WGS sequence"/>
</dbReference>
<evidence type="ECO:0000313" key="2">
    <source>
        <dbReference type="EMBL" id="NGP75410.1"/>
    </source>
</evidence>
<feature type="transmembrane region" description="Helical" evidence="1">
    <location>
        <begin position="78"/>
        <end position="97"/>
    </location>
</feature>